<dbReference type="PANTHER" id="PTHR42648">
    <property type="entry name" value="TRANSPOSASE, PUTATIVE-RELATED"/>
    <property type="match status" value="1"/>
</dbReference>
<dbReference type="PROSITE" id="PS50994">
    <property type="entry name" value="INTEGRASE"/>
    <property type="match status" value="1"/>
</dbReference>
<keyword evidence="3" id="KW-0540">Nuclease</keyword>
<keyword evidence="1" id="KW-0815">Transposition</keyword>
<dbReference type="GO" id="GO:0016787">
    <property type="term" value="F:hydrolase activity"/>
    <property type="evidence" value="ECO:0007669"/>
    <property type="project" value="UniProtKB-KW"/>
</dbReference>
<dbReference type="GO" id="GO:0003887">
    <property type="term" value="F:DNA-directed DNA polymerase activity"/>
    <property type="evidence" value="ECO:0007669"/>
    <property type="project" value="UniProtKB-KW"/>
</dbReference>
<dbReference type="InterPro" id="IPR039537">
    <property type="entry name" value="Retrotran_Ty1/copia-like"/>
</dbReference>
<evidence type="ECO:0000256" key="14">
    <source>
        <dbReference type="ARBA" id="ARBA00048173"/>
    </source>
</evidence>
<keyword evidence="5" id="KW-0255">Endonuclease</keyword>
<dbReference type="PANTHER" id="PTHR42648:SF11">
    <property type="entry name" value="TRANSPOSON TY4-P GAG-POL POLYPROTEIN"/>
    <property type="match status" value="1"/>
</dbReference>
<dbReference type="Pfam" id="PF07727">
    <property type="entry name" value="RVT_2"/>
    <property type="match status" value="1"/>
</dbReference>
<dbReference type="InterPro" id="IPR001584">
    <property type="entry name" value="Integrase_cat-core"/>
</dbReference>
<evidence type="ECO:0000256" key="5">
    <source>
        <dbReference type="ARBA" id="ARBA00022759"/>
    </source>
</evidence>
<dbReference type="GO" id="GO:0015074">
    <property type="term" value="P:DNA integration"/>
    <property type="evidence" value="ECO:0007669"/>
    <property type="project" value="UniProtKB-KW"/>
</dbReference>
<evidence type="ECO:0000256" key="8">
    <source>
        <dbReference type="ARBA" id="ARBA00022884"/>
    </source>
</evidence>
<dbReference type="AlphaFoldDB" id="A0A9Q3DIA4"/>
<keyword evidence="4" id="KW-0479">Metal-binding</keyword>
<keyword evidence="6" id="KW-0378">Hydrolase</keyword>
<reference evidence="17" key="1">
    <citation type="submission" date="2021-03" db="EMBL/GenBank/DDBJ databases">
        <title>Draft genome sequence of rust myrtle Austropuccinia psidii MF-1, a brazilian biotype.</title>
        <authorList>
            <person name="Quecine M.C."/>
            <person name="Pachon D.M.R."/>
            <person name="Bonatelli M.L."/>
            <person name="Correr F.H."/>
            <person name="Franceschini L.M."/>
            <person name="Leite T.F."/>
            <person name="Margarido G.R.A."/>
            <person name="Almeida C.A."/>
            <person name="Ferrarezi J.A."/>
            <person name="Labate C.A."/>
        </authorList>
    </citation>
    <scope>NUCLEOTIDE SEQUENCE</scope>
    <source>
        <strain evidence="17">MF-1</strain>
    </source>
</reference>
<proteinExistence type="predicted"/>
<keyword evidence="13" id="KW-0511">Multifunctional enzyme</keyword>
<dbReference type="EMBL" id="AVOT02016361">
    <property type="protein sequence ID" value="MBW0501515.1"/>
    <property type="molecule type" value="Genomic_DNA"/>
</dbReference>
<evidence type="ECO:0000313" key="17">
    <source>
        <dbReference type="EMBL" id="MBW0501515.1"/>
    </source>
</evidence>
<evidence type="ECO:0000256" key="2">
    <source>
        <dbReference type="ARBA" id="ARBA00022695"/>
    </source>
</evidence>
<evidence type="ECO:0000256" key="15">
    <source>
        <dbReference type="ARBA" id="ARBA00049244"/>
    </source>
</evidence>
<dbReference type="InterPro" id="IPR013103">
    <property type="entry name" value="RVT_2"/>
</dbReference>
<keyword evidence="2" id="KW-0548">Nucleotidyltransferase</keyword>
<keyword evidence="12" id="KW-0233">DNA recombination</keyword>
<dbReference type="InterPro" id="IPR036397">
    <property type="entry name" value="RNaseH_sf"/>
</dbReference>
<evidence type="ECO:0000256" key="13">
    <source>
        <dbReference type="ARBA" id="ARBA00023268"/>
    </source>
</evidence>
<keyword evidence="9" id="KW-0229">DNA integration</keyword>
<dbReference type="GO" id="GO:0005634">
    <property type="term" value="C:nucleus"/>
    <property type="evidence" value="ECO:0007669"/>
    <property type="project" value="UniProtKB-ARBA"/>
</dbReference>
<evidence type="ECO:0000256" key="4">
    <source>
        <dbReference type="ARBA" id="ARBA00022723"/>
    </source>
</evidence>
<keyword evidence="18" id="KW-1185">Reference proteome</keyword>
<dbReference type="GO" id="GO:0046872">
    <property type="term" value="F:metal ion binding"/>
    <property type="evidence" value="ECO:0007669"/>
    <property type="project" value="UniProtKB-KW"/>
</dbReference>
<evidence type="ECO:0000313" key="18">
    <source>
        <dbReference type="Proteomes" id="UP000765509"/>
    </source>
</evidence>
<evidence type="ECO:0000256" key="7">
    <source>
        <dbReference type="ARBA" id="ARBA00022842"/>
    </source>
</evidence>
<dbReference type="GO" id="GO:0003723">
    <property type="term" value="F:RNA binding"/>
    <property type="evidence" value="ECO:0007669"/>
    <property type="project" value="UniProtKB-KW"/>
</dbReference>
<name>A0A9Q3DIA4_9BASI</name>
<comment type="catalytic activity">
    <reaction evidence="15">
        <text>DNA(n) + a 2'-deoxyribonucleoside 5'-triphosphate = DNA(n+1) + diphosphate</text>
        <dbReference type="Rhea" id="RHEA:22508"/>
        <dbReference type="Rhea" id="RHEA-COMP:17339"/>
        <dbReference type="Rhea" id="RHEA-COMP:17340"/>
        <dbReference type="ChEBI" id="CHEBI:33019"/>
        <dbReference type="ChEBI" id="CHEBI:61560"/>
        <dbReference type="ChEBI" id="CHEBI:173112"/>
        <dbReference type="EC" id="2.7.7.7"/>
    </reaction>
</comment>
<keyword evidence="7" id="KW-0460">Magnesium</keyword>
<keyword evidence="8" id="KW-0694">RNA-binding</keyword>
<evidence type="ECO:0000256" key="9">
    <source>
        <dbReference type="ARBA" id="ARBA00022908"/>
    </source>
</evidence>
<keyword evidence="11" id="KW-0808">Transferase</keyword>
<evidence type="ECO:0000256" key="1">
    <source>
        <dbReference type="ARBA" id="ARBA00022578"/>
    </source>
</evidence>
<evidence type="ECO:0000256" key="6">
    <source>
        <dbReference type="ARBA" id="ARBA00022801"/>
    </source>
</evidence>
<dbReference type="GO" id="GO:0004519">
    <property type="term" value="F:endonuclease activity"/>
    <property type="evidence" value="ECO:0007669"/>
    <property type="project" value="UniProtKB-KW"/>
</dbReference>
<evidence type="ECO:0000256" key="3">
    <source>
        <dbReference type="ARBA" id="ARBA00022722"/>
    </source>
</evidence>
<dbReference type="GO" id="GO:0032196">
    <property type="term" value="P:transposition"/>
    <property type="evidence" value="ECO:0007669"/>
    <property type="project" value="UniProtKB-KW"/>
</dbReference>
<dbReference type="Gene3D" id="3.30.420.10">
    <property type="entry name" value="Ribonuclease H-like superfamily/Ribonuclease H"/>
    <property type="match status" value="1"/>
</dbReference>
<dbReference type="InterPro" id="IPR012337">
    <property type="entry name" value="RNaseH-like_sf"/>
</dbReference>
<organism evidence="17 18">
    <name type="scientific">Austropuccinia psidii MF-1</name>
    <dbReference type="NCBI Taxonomy" id="1389203"/>
    <lineage>
        <taxon>Eukaryota</taxon>
        <taxon>Fungi</taxon>
        <taxon>Dikarya</taxon>
        <taxon>Basidiomycota</taxon>
        <taxon>Pucciniomycotina</taxon>
        <taxon>Pucciniomycetes</taxon>
        <taxon>Pucciniales</taxon>
        <taxon>Sphaerophragmiaceae</taxon>
        <taxon>Austropuccinia</taxon>
    </lineage>
</organism>
<gene>
    <name evidence="17" type="ORF">O181_041230</name>
</gene>
<sequence length="473" mass="53181">MKVEFIQPKSLVTTVVDDLWHKRLGHPGRVPVRAMGLPSHNLPCHTCDLTKIHQLPFKDQFEHISHPIDCVHIDLVGPISPASISSSCYFLTIVDQFTSFKFTRMLKHKSEAFDCFINLKNLMENQHDRRIKNLVSERGGEFLNERFKRLALDSGFIHTFSTSYTPQHNGFAVRANQIILDKAKCLLNGGGLPKQFWAEALNTATFLCNLIPTPSRHNKSPYALWTGKSPHIKKFRVFGCQAVVFIHRNFRGWKLGESGFKGIFLGYENDMSLYCVMRIGDGKEGSKISVDEVQTSVGIEEEAEESHQGDSVHIHPDQEVGGVDEVPSILPVDTTEGPQPVVRPKLCFIGPRNPKLISSNIDKSNILPYSRRAGALLTSVEVAPWTFKMEINSASKEVWLEAIAEELDSMDTLKVWDIIELDPSFKLVGATWVFKIKKDHLGNVTEHKARLCAQGFLQTAGVDFEKTYSPTGR</sequence>
<accession>A0A9Q3DIA4</accession>
<comment type="caution">
    <text evidence="17">The sequence shown here is derived from an EMBL/GenBank/DDBJ whole genome shotgun (WGS) entry which is preliminary data.</text>
</comment>
<dbReference type="OrthoDB" id="3243429at2759"/>
<evidence type="ECO:0000256" key="12">
    <source>
        <dbReference type="ARBA" id="ARBA00023172"/>
    </source>
</evidence>
<dbReference type="GO" id="GO:0006310">
    <property type="term" value="P:DNA recombination"/>
    <property type="evidence" value="ECO:0007669"/>
    <property type="project" value="UniProtKB-KW"/>
</dbReference>
<keyword evidence="11" id="KW-0239">DNA-directed DNA polymerase</keyword>
<evidence type="ECO:0000259" key="16">
    <source>
        <dbReference type="PROSITE" id="PS50994"/>
    </source>
</evidence>
<dbReference type="Proteomes" id="UP000765509">
    <property type="component" value="Unassembled WGS sequence"/>
</dbReference>
<comment type="catalytic activity">
    <reaction evidence="14">
        <text>DNA(n) + a 2'-deoxyribonucleoside 5'-triphosphate = DNA(n+1) + diphosphate</text>
        <dbReference type="Rhea" id="RHEA:22508"/>
        <dbReference type="Rhea" id="RHEA-COMP:17339"/>
        <dbReference type="Rhea" id="RHEA-COMP:17340"/>
        <dbReference type="ChEBI" id="CHEBI:33019"/>
        <dbReference type="ChEBI" id="CHEBI:61560"/>
        <dbReference type="ChEBI" id="CHEBI:173112"/>
        <dbReference type="EC" id="2.7.7.49"/>
    </reaction>
</comment>
<protein>
    <recommendedName>
        <fullName evidence="16">Integrase catalytic domain-containing protein</fullName>
    </recommendedName>
</protein>
<evidence type="ECO:0000256" key="11">
    <source>
        <dbReference type="ARBA" id="ARBA00022932"/>
    </source>
</evidence>
<keyword evidence="10" id="KW-0695">RNA-directed DNA polymerase</keyword>
<feature type="domain" description="Integrase catalytic" evidence="16">
    <location>
        <begin position="63"/>
        <end position="229"/>
    </location>
</feature>
<dbReference type="SUPFAM" id="SSF53098">
    <property type="entry name" value="Ribonuclease H-like"/>
    <property type="match status" value="1"/>
</dbReference>
<dbReference type="GO" id="GO:0003964">
    <property type="term" value="F:RNA-directed DNA polymerase activity"/>
    <property type="evidence" value="ECO:0007669"/>
    <property type="project" value="UniProtKB-KW"/>
</dbReference>
<evidence type="ECO:0000256" key="10">
    <source>
        <dbReference type="ARBA" id="ARBA00022918"/>
    </source>
</evidence>